<proteinExistence type="predicted"/>
<dbReference type="Gene3D" id="3.10.280.10">
    <property type="entry name" value="Mitochondrial glycoprotein"/>
    <property type="match status" value="1"/>
</dbReference>
<name>A0A9P6CEX6_9AGAR</name>
<dbReference type="AlphaFoldDB" id="A0A9P6CEX6"/>
<accession>A0A9P6CEX6</accession>
<dbReference type="GO" id="GO:0005759">
    <property type="term" value="C:mitochondrial matrix"/>
    <property type="evidence" value="ECO:0007669"/>
    <property type="project" value="InterPro"/>
</dbReference>
<sequence length="83" mass="9324">MVCQNGHFIVENVLFYKDASIGTDSTSEADWKRRGIYIGPQFDTLDVGVQEEFEKYLQERGVNEHVALFIPEVCGAQGGRVNT</sequence>
<dbReference type="InterPro" id="IPR036561">
    <property type="entry name" value="MAM33_sf"/>
</dbReference>
<organism evidence="1 2">
    <name type="scientific">Collybia nuda</name>
    <dbReference type="NCBI Taxonomy" id="64659"/>
    <lineage>
        <taxon>Eukaryota</taxon>
        <taxon>Fungi</taxon>
        <taxon>Dikarya</taxon>
        <taxon>Basidiomycota</taxon>
        <taxon>Agaricomycotina</taxon>
        <taxon>Agaricomycetes</taxon>
        <taxon>Agaricomycetidae</taxon>
        <taxon>Agaricales</taxon>
        <taxon>Tricholomatineae</taxon>
        <taxon>Clitocybaceae</taxon>
        <taxon>Collybia</taxon>
    </lineage>
</organism>
<dbReference type="EMBL" id="MU150312">
    <property type="protein sequence ID" value="KAF9459640.1"/>
    <property type="molecule type" value="Genomic_DNA"/>
</dbReference>
<evidence type="ECO:0000313" key="2">
    <source>
        <dbReference type="Proteomes" id="UP000807353"/>
    </source>
</evidence>
<evidence type="ECO:0000313" key="1">
    <source>
        <dbReference type="EMBL" id="KAF9459640.1"/>
    </source>
</evidence>
<dbReference type="Proteomes" id="UP000807353">
    <property type="component" value="Unassembled WGS sequence"/>
</dbReference>
<gene>
    <name evidence="1" type="ORF">BDZ94DRAFT_1267667</name>
</gene>
<protein>
    <submittedName>
        <fullName evidence="1">Mitochondrial glycoprotein</fullName>
    </submittedName>
</protein>
<dbReference type="InterPro" id="IPR003428">
    <property type="entry name" value="MAM33"/>
</dbReference>
<dbReference type="SUPFAM" id="SSF54529">
    <property type="entry name" value="Mitochondrial glycoprotein MAM33-like"/>
    <property type="match status" value="1"/>
</dbReference>
<reference evidence="1" key="1">
    <citation type="submission" date="2020-11" db="EMBL/GenBank/DDBJ databases">
        <authorList>
            <consortium name="DOE Joint Genome Institute"/>
            <person name="Ahrendt S."/>
            <person name="Riley R."/>
            <person name="Andreopoulos W."/>
            <person name="Labutti K."/>
            <person name="Pangilinan J."/>
            <person name="Ruiz-Duenas F.J."/>
            <person name="Barrasa J.M."/>
            <person name="Sanchez-Garcia M."/>
            <person name="Camarero S."/>
            <person name="Miyauchi S."/>
            <person name="Serrano A."/>
            <person name="Linde D."/>
            <person name="Babiker R."/>
            <person name="Drula E."/>
            <person name="Ayuso-Fernandez I."/>
            <person name="Pacheco R."/>
            <person name="Padilla G."/>
            <person name="Ferreira P."/>
            <person name="Barriuso J."/>
            <person name="Kellner H."/>
            <person name="Castanera R."/>
            <person name="Alfaro M."/>
            <person name="Ramirez L."/>
            <person name="Pisabarro A.G."/>
            <person name="Kuo A."/>
            <person name="Tritt A."/>
            <person name="Lipzen A."/>
            <person name="He G."/>
            <person name="Yan M."/>
            <person name="Ng V."/>
            <person name="Cullen D."/>
            <person name="Martin F."/>
            <person name="Rosso M.-N."/>
            <person name="Henrissat B."/>
            <person name="Hibbett D."/>
            <person name="Martinez A.T."/>
            <person name="Grigoriev I.V."/>
        </authorList>
    </citation>
    <scope>NUCLEOTIDE SEQUENCE</scope>
    <source>
        <strain evidence="1">CBS 247.69</strain>
    </source>
</reference>
<comment type="caution">
    <text evidence="1">The sequence shown here is derived from an EMBL/GenBank/DDBJ whole genome shotgun (WGS) entry which is preliminary data.</text>
</comment>
<dbReference type="OrthoDB" id="3032568at2759"/>
<dbReference type="Pfam" id="PF02330">
    <property type="entry name" value="MAM33"/>
    <property type="match status" value="1"/>
</dbReference>
<keyword evidence="2" id="KW-1185">Reference proteome</keyword>